<dbReference type="InterPro" id="IPR006094">
    <property type="entry name" value="Oxid_FAD_bind_N"/>
</dbReference>
<dbReference type="Proteomes" id="UP000288587">
    <property type="component" value="Unassembled WGS sequence"/>
</dbReference>
<evidence type="ECO:0000313" key="4">
    <source>
        <dbReference type="EMBL" id="RVT84767.1"/>
    </source>
</evidence>
<accession>A0A3S2UZS6</accession>
<dbReference type="SUPFAM" id="SSF56176">
    <property type="entry name" value="FAD-binding/transporter-associated domain-like"/>
    <property type="match status" value="1"/>
</dbReference>
<reference evidence="4 5" key="1">
    <citation type="submission" date="2019-01" db="EMBL/GenBank/DDBJ databases">
        <authorList>
            <person name="Chen W.-M."/>
        </authorList>
    </citation>
    <scope>NUCLEOTIDE SEQUENCE [LARGE SCALE GENOMIC DNA]</scope>
    <source>
        <strain evidence="4 5">CCP-18</strain>
    </source>
</reference>
<keyword evidence="5" id="KW-1185">Reference proteome</keyword>
<dbReference type="InterPro" id="IPR036318">
    <property type="entry name" value="FAD-bd_PCMH-like_sf"/>
</dbReference>
<gene>
    <name evidence="4" type="primary">glcE</name>
    <name evidence="4" type="ORF">EOD73_11610</name>
</gene>
<dbReference type="InterPro" id="IPR016164">
    <property type="entry name" value="FAD-linked_Oxase-like_C"/>
</dbReference>
<dbReference type="AlphaFoldDB" id="A0A3S2UZS6"/>
<dbReference type="EMBL" id="SACM01000003">
    <property type="protein sequence ID" value="RVT84767.1"/>
    <property type="molecule type" value="Genomic_DNA"/>
</dbReference>
<feature type="domain" description="FAD-binding PCMH-type" evidence="3">
    <location>
        <begin position="1"/>
        <end position="169"/>
    </location>
</feature>
<dbReference type="PROSITE" id="PS51387">
    <property type="entry name" value="FAD_PCMH"/>
    <property type="match status" value="1"/>
</dbReference>
<protein>
    <submittedName>
        <fullName evidence="4">Glycolate oxidase subunit GlcE</fullName>
    </submittedName>
</protein>
<dbReference type="RefSeq" id="WP_127683169.1">
    <property type="nucleotide sequence ID" value="NZ_SACM01000003.1"/>
</dbReference>
<evidence type="ECO:0000256" key="1">
    <source>
        <dbReference type="ARBA" id="ARBA00022630"/>
    </source>
</evidence>
<dbReference type="Pfam" id="PF01565">
    <property type="entry name" value="FAD_binding_4"/>
    <property type="match status" value="1"/>
</dbReference>
<organism evidence="4 5">
    <name type="scientific">Inhella crocodyli</name>
    <dbReference type="NCBI Taxonomy" id="2499851"/>
    <lineage>
        <taxon>Bacteria</taxon>
        <taxon>Pseudomonadati</taxon>
        <taxon>Pseudomonadota</taxon>
        <taxon>Betaproteobacteria</taxon>
        <taxon>Burkholderiales</taxon>
        <taxon>Sphaerotilaceae</taxon>
        <taxon>Inhella</taxon>
    </lineage>
</organism>
<dbReference type="GO" id="GO:0071949">
    <property type="term" value="F:FAD binding"/>
    <property type="evidence" value="ECO:0007669"/>
    <property type="project" value="InterPro"/>
</dbReference>
<sequence length="361" mass="38125">MQSIADRLREASARQQPLELIGHGSKRFYGGVPLGAPWRLGQEPELLGVRAFEPSELYVTVGAATPLRELEHLLAQHGQHLACEPPRFGNEGTVGGLVATGLSGPARPYQGAVRDHLLGLTLIDGQGQVLKFGGTLMKNVAGFDVSRLMVGAMGTLGLIAEATFQVAPLPQVQATLHFHAEHDDALYAMNRAAAQGFPLSASAWWDGGLLLRLAGNEAAVASARQRLGGEVLPAEAADAFWAGLRHQTDEFFAGAVRAIQAGSGVAIWRVSVPPTAPLLKVPGEQLIEWGGALRWLVTPLEGGRIRDLARRAGGQATLYAAMDKLGPVFEPPSAVLAPVLARLKAQFDPAGVINPGRLAAD</sequence>
<dbReference type="GO" id="GO:0003824">
    <property type="term" value="F:catalytic activity"/>
    <property type="evidence" value="ECO:0007669"/>
    <property type="project" value="InterPro"/>
</dbReference>
<dbReference type="SUPFAM" id="SSF55103">
    <property type="entry name" value="FAD-linked oxidases, C-terminal domain"/>
    <property type="match status" value="1"/>
</dbReference>
<dbReference type="OrthoDB" id="9811557at2"/>
<keyword evidence="2" id="KW-0274">FAD</keyword>
<comment type="caution">
    <text evidence="4">The sequence shown here is derived from an EMBL/GenBank/DDBJ whole genome shotgun (WGS) entry which is preliminary data.</text>
</comment>
<keyword evidence="1" id="KW-0285">Flavoprotein</keyword>
<dbReference type="NCBIfam" id="NF008439">
    <property type="entry name" value="PRK11282.1"/>
    <property type="match status" value="1"/>
</dbReference>
<proteinExistence type="predicted"/>
<evidence type="ECO:0000259" key="3">
    <source>
        <dbReference type="PROSITE" id="PS51387"/>
    </source>
</evidence>
<dbReference type="InterPro" id="IPR016166">
    <property type="entry name" value="FAD-bd_PCMH"/>
</dbReference>
<dbReference type="InterPro" id="IPR016169">
    <property type="entry name" value="FAD-bd_PCMH_sub2"/>
</dbReference>
<evidence type="ECO:0000256" key="2">
    <source>
        <dbReference type="ARBA" id="ARBA00022827"/>
    </source>
</evidence>
<dbReference type="Gene3D" id="3.30.465.10">
    <property type="match status" value="1"/>
</dbReference>
<name>A0A3S2UZS6_9BURK</name>
<evidence type="ECO:0000313" key="5">
    <source>
        <dbReference type="Proteomes" id="UP000288587"/>
    </source>
</evidence>
<dbReference type="PANTHER" id="PTHR11748">
    <property type="entry name" value="D-LACTATE DEHYDROGENASE"/>
    <property type="match status" value="1"/>
</dbReference>
<dbReference type="PANTHER" id="PTHR11748:SF103">
    <property type="entry name" value="GLYCOLATE OXIDASE SUBUNIT GLCE"/>
    <property type="match status" value="1"/>
</dbReference>